<dbReference type="SUPFAM" id="SSF53756">
    <property type="entry name" value="UDP-Glycosyltransferase/glycogen phosphorylase"/>
    <property type="match status" value="1"/>
</dbReference>
<dbReference type="InterPro" id="IPR001296">
    <property type="entry name" value="Glyco_trans_1"/>
</dbReference>
<dbReference type="Proteomes" id="UP001329915">
    <property type="component" value="Chromosome"/>
</dbReference>
<dbReference type="AlphaFoldDB" id="A0AAU0UQ73"/>
<protein>
    <submittedName>
        <fullName evidence="2">Glycosyltransferase</fullName>
    </submittedName>
</protein>
<sequence>MMNILWSINIPLPEASQLMGEKPSPFGGWLINASKDLANKEGIELSIAFPSNKDSKFKELKGEKINYYPFIPVKETDNKVIEYNESFETLLNKLKPDIVHIYGTEIPHTLSMVNTCNELNTKTVISIQGLVSIIEKHMYSNLPVHAVYGKTFRNILRKDNVSGLKRLFKNRGKNEIEALKKTNHIIGRTTWDKACINQINPEAKYHFCNETLREQFYKHQWNLNDCEKHSIFLSQGQYPIKGLHYMLEAMPLILKKYPNAKVYISGKDITKSDTIKDQLLMTYYGKYIKKMIKKLALEKNTIFTGPLDEISMCHRYLKSHVFVCPSSIENSPNSLGEAMILGVPSVASLVGGIPDMLVDKEEGFLYQHDAPYMLAYYVCEIFENEDLAIKLSNNSRARALRTHDREYNNRKLLEIYEEIVSKRS</sequence>
<dbReference type="KEGG" id="dbc:MFMK1_002582"/>
<dbReference type="PANTHER" id="PTHR12526:SF630">
    <property type="entry name" value="GLYCOSYLTRANSFERASE"/>
    <property type="match status" value="1"/>
</dbReference>
<dbReference type="Pfam" id="PF00534">
    <property type="entry name" value="Glycos_transf_1"/>
    <property type="match status" value="1"/>
</dbReference>
<name>A0AAU0UQ73_9FIRM</name>
<feature type="domain" description="Glycosyl transferase family 1" evidence="1">
    <location>
        <begin position="227"/>
        <end position="397"/>
    </location>
</feature>
<proteinExistence type="predicted"/>
<evidence type="ECO:0000259" key="1">
    <source>
        <dbReference type="Pfam" id="PF00534"/>
    </source>
</evidence>
<reference evidence="2 3" key="1">
    <citation type="submission" date="2023-04" db="EMBL/GenBank/DDBJ databases">
        <authorList>
            <person name="Hsu D."/>
        </authorList>
    </citation>
    <scope>NUCLEOTIDE SEQUENCE [LARGE SCALE GENOMIC DNA]</scope>
    <source>
        <strain evidence="2 3">MK1</strain>
    </source>
</reference>
<accession>A0AAU0UQ73</accession>
<keyword evidence="3" id="KW-1185">Reference proteome</keyword>
<dbReference type="Gene3D" id="3.40.50.2000">
    <property type="entry name" value="Glycogen Phosphorylase B"/>
    <property type="match status" value="2"/>
</dbReference>
<evidence type="ECO:0000313" key="2">
    <source>
        <dbReference type="EMBL" id="WRO22743.1"/>
    </source>
</evidence>
<organism evidence="2 3">
    <name type="scientific">Metallumcola ferriviriculae</name>
    <dbReference type="NCBI Taxonomy" id="3039180"/>
    <lineage>
        <taxon>Bacteria</taxon>
        <taxon>Bacillati</taxon>
        <taxon>Bacillota</taxon>
        <taxon>Clostridia</taxon>
        <taxon>Neomoorellales</taxon>
        <taxon>Desulfitibacteraceae</taxon>
        <taxon>Metallumcola</taxon>
    </lineage>
</organism>
<gene>
    <name evidence="2" type="ORF">MFMK1_002582</name>
</gene>
<dbReference type="EMBL" id="CP121694">
    <property type="protein sequence ID" value="WRO22743.1"/>
    <property type="molecule type" value="Genomic_DNA"/>
</dbReference>
<dbReference type="GO" id="GO:0016757">
    <property type="term" value="F:glycosyltransferase activity"/>
    <property type="evidence" value="ECO:0007669"/>
    <property type="project" value="InterPro"/>
</dbReference>
<dbReference type="RefSeq" id="WP_366922140.1">
    <property type="nucleotide sequence ID" value="NZ_CP121694.1"/>
</dbReference>
<dbReference type="CDD" id="cd03801">
    <property type="entry name" value="GT4_PimA-like"/>
    <property type="match status" value="1"/>
</dbReference>
<dbReference type="PANTHER" id="PTHR12526">
    <property type="entry name" value="GLYCOSYLTRANSFERASE"/>
    <property type="match status" value="1"/>
</dbReference>
<evidence type="ECO:0000313" key="3">
    <source>
        <dbReference type="Proteomes" id="UP001329915"/>
    </source>
</evidence>